<dbReference type="GO" id="GO:0004029">
    <property type="term" value="F:aldehyde dehydrogenase (NAD+) activity"/>
    <property type="evidence" value="ECO:0007669"/>
    <property type="project" value="TreeGrafter"/>
</dbReference>
<dbReference type="PANTHER" id="PTHR43570">
    <property type="entry name" value="ALDEHYDE DEHYDROGENASE"/>
    <property type="match status" value="1"/>
</dbReference>
<dbReference type="GO" id="GO:0006081">
    <property type="term" value="P:aldehyde metabolic process"/>
    <property type="evidence" value="ECO:0007669"/>
    <property type="project" value="InterPro"/>
</dbReference>
<evidence type="ECO:0000256" key="4">
    <source>
        <dbReference type="PIRSR" id="PIRSR036492-1"/>
    </source>
</evidence>
<dbReference type="InterPro" id="IPR016163">
    <property type="entry name" value="Ald_DH_C"/>
</dbReference>
<sequence length="402" mass="44448">MNMMDKNTVRKEPKGVVLIIGPWNYPLQLLLLPLVGAIAAGNCVVMKPSEVSFHTSQFIADNLLNYVDRQAYSIVTGAVDETERLLAQRFDHIFYTGSGHVGQLVMAAASKHLTPVTLELGGKSPALVASDTHLSTAANRILWGKFFNAGQTCVAPDYVLVLKADMDLFVDTCRQILYERYGDDPQHSDSYPRLINERRFETIQRSLDQLDPKKVLIGGKSDRKDLYVAPTLVGPLESNDVLFMDQEIFGPVLPIVPVEDVDEAIEIINSKASPLVIYLFSDDPTIRNKVSQNTTSGAILVNDTLMHAQETSLPFGGVGASGMGAYHGPKSFDTFSYERSIMIKSIGLEMVMKARYPPYNDDKQALFSLLTLGLPDAVTDKFKTFFHALGSAYRVLFTKESK</sequence>
<dbReference type="InterPro" id="IPR016161">
    <property type="entry name" value="Ald_DH/histidinol_DH"/>
</dbReference>
<dbReference type="PANTHER" id="PTHR43570:SF16">
    <property type="entry name" value="ALDEHYDE DEHYDROGENASE TYPE III, ISOFORM Q"/>
    <property type="match status" value="1"/>
</dbReference>
<evidence type="ECO:0000256" key="6">
    <source>
        <dbReference type="RuleBase" id="RU003345"/>
    </source>
</evidence>
<dbReference type="InterPro" id="IPR029510">
    <property type="entry name" value="Ald_DH_CS_GLU"/>
</dbReference>
<keyword evidence="2 3" id="KW-0560">Oxidoreductase</keyword>
<comment type="similarity">
    <text evidence="1 3 6">Belongs to the aldehyde dehydrogenase family.</text>
</comment>
<dbReference type="Gene3D" id="3.40.309.10">
    <property type="entry name" value="Aldehyde Dehydrogenase, Chain A, domain 2"/>
    <property type="match status" value="1"/>
</dbReference>
<dbReference type="Pfam" id="PF00171">
    <property type="entry name" value="Aldedh"/>
    <property type="match status" value="1"/>
</dbReference>
<organism evidence="8 9">
    <name type="scientific">Rhizopus oryzae</name>
    <name type="common">Mucormycosis agent</name>
    <name type="synonym">Rhizopus arrhizus var. delemar</name>
    <dbReference type="NCBI Taxonomy" id="64495"/>
    <lineage>
        <taxon>Eukaryota</taxon>
        <taxon>Fungi</taxon>
        <taxon>Fungi incertae sedis</taxon>
        <taxon>Mucoromycota</taxon>
        <taxon>Mucoromycotina</taxon>
        <taxon>Mucoromycetes</taxon>
        <taxon>Mucorales</taxon>
        <taxon>Mucorineae</taxon>
        <taxon>Rhizopodaceae</taxon>
        <taxon>Rhizopus</taxon>
    </lineage>
</organism>
<dbReference type="InterPro" id="IPR016160">
    <property type="entry name" value="Ald_DH_CS_CYS"/>
</dbReference>
<dbReference type="EMBL" id="JAANQT010001752">
    <property type="protein sequence ID" value="KAG1304067.1"/>
    <property type="molecule type" value="Genomic_DNA"/>
</dbReference>
<dbReference type="Proteomes" id="UP000716291">
    <property type="component" value="Unassembled WGS sequence"/>
</dbReference>
<evidence type="ECO:0000256" key="2">
    <source>
        <dbReference type="ARBA" id="ARBA00023002"/>
    </source>
</evidence>
<dbReference type="GO" id="GO:0005737">
    <property type="term" value="C:cytoplasm"/>
    <property type="evidence" value="ECO:0007669"/>
    <property type="project" value="TreeGrafter"/>
</dbReference>
<gene>
    <name evidence="8" type="ORF">G6F64_009525</name>
</gene>
<evidence type="ECO:0000313" key="8">
    <source>
        <dbReference type="EMBL" id="KAG1304067.1"/>
    </source>
</evidence>
<protein>
    <recommendedName>
        <fullName evidence="3">Aldehyde dehydrogenase</fullName>
    </recommendedName>
</protein>
<dbReference type="PROSITE" id="PS00070">
    <property type="entry name" value="ALDEHYDE_DEHYDR_CYS"/>
    <property type="match status" value="1"/>
</dbReference>
<dbReference type="PIRSF" id="PIRSF036492">
    <property type="entry name" value="ALDH"/>
    <property type="match status" value="1"/>
</dbReference>
<dbReference type="Gene3D" id="3.40.605.10">
    <property type="entry name" value="Aldehyde Dehydrogenase, Chain A, domain 1"/>
    <property type="match status" value="1"/>
</dbReference>
<evidence type="ECO:0000256" key="5">
    <source>
        <dbReference type="PROSITE-ProRule" id="PRU10007"/>
    </source>
</evidence>
<accession>A0A9P7BP91</accession>
<feature type="active site" evidence="4 5">
    <location>
        <position position="119"/>
    </location>
</feature>
<name>A0A9P7BP91_RHIOR</name>
<reference evidence="8" key="1">
    <citation type="journal article" date="2020" name="Microb. Genom.">
        <title>Genetic diversity of clinical and environmental Mucorales isolates obtained from an investigation of mucormycosis cases among solid organ transplant recipients.</title>
        <authorList>
            <person name="Nguyen M.H."/>
            <person name="Kaul D."/>
            <person name="Muto C."/>
            <person name="Cheng S.J."/>
            <person name="Richter R.A."/>
            <person name="Bruno V.M."/>
            <person name="Liu G."/>
            <person name="Beyhan S."/>
            <person name="Sundermann A.J."/>
            <person name="Mounaud S."/>
            <person name="Pasculle A.W."/>
            <person name="Nierman W.C."/>
            <person name="Driscoll E."/>
            <person name="Cumbie R."/>
            <person name="Clancy C.J."/>
            <person name="Dupont C.L."/>
        </authorList>
    </citation>
    <scope>NUCLEOTIDE SEQUENCE</scope>
    <source>
        <strain evidence="8">GL11</strain>
    </source>
</reference>
<evidence type="ECO:0000256" key="1">
    <source>
        <dbReference type="ARBA" id="ARBA00009986"/>
    </source>
</evidence>
<dbReference type="InterPro" id="IPR016162">
    <property type="entry name" value="Ald_DH_N"/>
</dbReference>
<dbReference type="InterPro" id="IPR015590">
    <property type="entry name" value="Aldehyde_DH_dom"/>
</dbReference>
<feature type="active site" evidence="4">
    <location>
        <position position="153"/>
    </location>
</feature>
<keyword evidence="9" id="KW-1185">Reference proteome</keyword>
<evidence type="ECO:0000256" key="3">
    <source>
        <dbReference type="PIRNR" id="PIRNR036492"/>
    </source>
</evidence>
<comment type="caution">
    <text evidence="8">The sequence shown here is derived from an EMBL/GenBank/DDBJ whole genome shotgun (WGS) entry which is preliminary data.</text>
</comment>
<dbReference type="InterPro" id="IPR012394">
    <property type="entry name" value="Aldehyde_DH_NAD(P)"/>
</dbReference>
<dbReference type="SUPFAM" id="SSF53720">
    <property type="entry name" value="ALDH-like"/>
    <property type="match status" value="1"/>
</dbReference>
<dbReference type="PROSITE" id="PS00687">
    <property type="entry name" value="ALDEHYDE_DEHYDR_GLU"/>
    <property type="match status" value="1"/>
</dbReference>
<dbReference type="FunFam" id="3.40.309.10:FF:000003">
    <property type="entry name" value="Aldehyde dehydrogenase"/>
    <property type="match status" value="1"/>
</dbReference>
<proteinExistence type="inferred from homology"/>
<feature type="domain" description="Aldehyde dehydrogenase" evidence="7">
    <location>
        <begin position="6"/>
        <end position="339"/>
    </location>
</feature>
<evidence type="ECO:0000313" key="9">
    <source>
        <dbReference type="Proteomes" id="UP000716291"/>
    </source>
</evidence>
<dbReference type="AlphaFoldDB" id="A0A9P7BP91"/>
<evidence type="ECO:0000259" key="7">
    <source>
        <dbReference type="Pfam" id="PF00171"/>
    </source>
</evidence>
<dbReference type="OrthoDB" id="440325at2759"/>